<reference evidence="1 2" key="1">
    <citation type="submission" date="2017-07" db="EMBL/GenBank/DDBJ databases">
        <title>Recovery of genomes from metagenomes via a dereplication, aggregation, and scoring strategy.</title>
        <authorList>
            <person name="Sieber C.M."/>
            <person name="Probst A.J."/>
            <person name="Sharrar A."/>
            <person name="Thomas B.C."/>
            <person name="Hess M."/>
            <person name="Tringe S.G."/>
            <person name="Banfield J.F."/>
        </authorList>
    </citation>
    <scope>NUCLEOTIDE SEQUENCE [LARGE SCALE GENOMIC DNA]</scope>
    <source>
        <strain evidence="1">JGI_Cruoil_03_44_89</strain>
    </source>
</reference>
<evidence type="ECO:0000313" key="1">
    <source>
        <dbReference type="EMBL" id="OYD17634.1"/>
    </source>
</evidence>
<evidence type="ECO:0000313" key="2">
    <source>
        <dbReference type="Proteomes" id="UP000215215"/>
    </source>
</evidence>
<gene>
    <name evidence="1" type="ORF">CH333_00005</name>
</gene>
<dbReference type="Proteomes" id="UP000215215">
    <property type="component" value="Unassembled WGS sequence"/>
</dbReference>
<dbReference type="AlphaFoldDB" id="A0A235BZI7"/>
<sequence>MIFLVISLFTIPLTFDVGDIRIEKKGNYDGISMSDMGKTSGIGFPELPEELLYLAVPRGMKIEGIKVEAVK</sequence>
<organism evidence="1 2">
    <name type="scientific">candidate division WOR-3 bacterium JGI_Cruoil_03_44_89</name>
    <dbReference type="NCBI Taxonomy" id="1973748"/>
    <lineage>
        <taxon>Bacteria</taxon>
        <taxon>Bacteria division WOR-3</taxon>
    </lineage>
</organism>
<name>A0A235BZI7_UNCW3</name>
<dbReference type="EMBL" id="NOZQ01000001">
    <property type="protein sequence ID" value="OYD17634.1"/>
    <property type="molecule type" value="Genomic_DNA"/>
</dbReference>
<feature type="non-terminal residue" evidence="1">
    <location>
        <position position="71"/>
    </location>
</feature>
<comment type="caution">
    <text evidence="1">The sequence shown here is derived from an EMBL/GenBank/DDBJ whole genome shotgun (WGS) entry which is preliminary data.</text>
</comment>
<protein>
    <submittedName>
        <fullName evidence="1">Uncharacterized protein</fullName>
    </submittedName>
</protein>
<dbReference type="InterPro" id="IPR038490">
    <property type="entry name" value="Gingipain_propep_sf"/>
</dbReference>
<accession>A0A235BZI7</accession>
<proteinExistence type="predicted"/>
<dbReference type="Gene3D" id="2.60.40.3800">
    <property type="match status" value="1"/>
</dbReference>